<evidence type="ECO:0000256" key="1">
    <source>
        <dbReference type="ARBA" id="ARBA00007698"/>
    </source>
</evidence>
<evidence type="ECO:0000256" key="2">
    <source>
        <dbReference type="ARBA" id="ARBA00022980"/>
    </source>
</evidence>
<dbReference type="AlphaFoldDB" id="A0A1G1W6Y1"/>
<dbReference type="GO" id="GO:0006412">
    <property type="term" value="P:translation"/>
    <property type="evidence" value="ECO:0007669"/>
    <property type="project" value="InterPro"/>
</dbReference>
<dbReference type="GO" id="GO:1990904">
    <property type="term" value="C:ribonucleoprotein complex"/>
    <property type="evidence" value="ECO:0007669"/>
    <property type="project" value="UniProtKB-KW"/>
</dbReference>
<dbReference type="Pfam" id="PF00453">
    <property type="entry name" value="Ribosomal_L20"/>
    <property type="match status" value="1"/>
</dbReference>
<dbReference type="PRINTS" id="PR00062">
    <property type="entry name" value="RIBOSOMALL20"/>
</dbReference>
<dbReference type="STRING" id="1802593.A2172_04370"/>
<dbReference type="SUPFAM" id="SSF74731">
    <property type="entry name" value="Ribosomal protein L20"/>
    <property type="match status" value="1"/>
</dbReference>
<dbReference type="HAMAP" id="MF_00382">
    <property type="entry name" value="Ribosomal_bL20"/>
    <property type="match status" value="1"/>
</dbReference>
<sequence>MARIRRGTTVNRKHKKILKAAKGFRGTKSKLFKVAKEAVMHAGAYAFSGRKERKRQKRTLWIVQINAALKNHNLTYSNFIKGLSSAKIQLDRKILSEIAASDEKTFKQIVEEAKTHI</sequence>
<gene>
    <name evidence="5" type="primary">rplT</name>
    <name evidence="7" type="ORF">A2172_04370</name>
</gene>
<dbReference type="CDD" id="cd07026">
    <property type="entry name" value="Ribosomal_L20"/>
    <property type="match status" value="1"/>
</dbReference>
<evidence type="ECO:0000256" key="4">
    <source>
        <dbReference type="ARBA" id="ARBA00035172"/>
    </source>
</evidence>
<evidence type="ECO:0000313" key="7">
    <source>
        <dbReference type="EMBL" id="OGY23435.1"/>
    </source>
</evidence>
<name>A0A1G1W6Y1_9BACT</name>
<keyword evidence="5 6" id="KW-0699">rRNA-binding</keyword>
<dbReference type="GO" id="GO:0019843">
    <property type="term" value="F:rRNA binding"/>
    <property type="evidence" value="ECO:0007669"/>
    <property type="project" value="UniProtKB-UniRule"/>
</dbReference>
<proteinExistence type="inferred from homology"/>
<evidence type="ECO:0000256" key="5">
    <source>
        <dbReference type="HAMAP-Rule" id="MF_00382"/>
    </source>
</evidence>
<dbReference type="PANTHER" id="PTHR10986">
    <property type="entry name" value="39S RIBOSOMAL PROTEIN L20"/>
    <property type="match status" value="1"/>
</dbReference>
<dbReference type="Proteomes" id="UP000176631">
    <property type="component" value="Unassembled WGS sequence"/>
</dbReference>
<dbReference type="GO" id="GO:0005840">
    <property type="term" value="C:ribosome"/>
    <property type="evidence" value="ECO:0007669"/>
    <property type="project" value="UniProtKB-KW"/>
</dbReference>
<accession>A0A1G1W6Y1</accession>
<dbReference type="InterPro" id="IPR005813">
    <property type="entry name" value="Ribosomal_bL20"/>
</dbReference>
<dbReference type="InterPro" id="IPR035566">
    <property type="entry name" value="Ribosomal_protein_bL20_C"/>
</dbReference>
<evidence type="ECO:0000256" key="3">
    <source>
        <dbReference type="ARBA" id="ARBA00023274"/>
    </source>
</evidence>
<comment type="similarity">
    <text evidence="1 5 6">Belongs to the bacterial ribosomal protein bL20 family.</text>
</comment>
<keyword evidence="3 5" id="KW-0687">Ribonucleoprotein</keyword>
<dbReference type="Gene3D" id="6.10.160.10">
    <property type="match status" value="1"/>
</dbReference>
<dbReference type="NCBIfam" id="TIGR01032">
    <property type="entry name" value="rplT_bact"/>
    <property type="match status" value="1"/>
</dbReference>
<evidence type="ECO:0000313" key="8">
    <source>
        <dbReference type="Proteomes" id="UP000176631"/>
    </source>
</evidence>
<dbReference type="GO" id="GO:0003735">
    <property type="term" value="F:structural constituent of ribosome"/>
    <property type="evidence" value="ECO:0007669"/>
    <property type="project" value="InterPro"/>
</dbReference>
<dbReference type="GO" id="GO:0000027">
    <property type="term" value="P:ribosomal large subunit assembly"/>
    <property type="evidence" value="ECO:0007669"/>
    <property type="project" value="UniProtKB-UniRule"/>
</dbReference>
<dbReference type="FunFam" id="1.10.1900.20:FF:000001">
    <property type="entry name" value="50S ribosomal protein L20"/>
    <property type="match status" value="1"/>
</dbReference>
<keyword evidence="2 5" id="KW-0689">Ribosomal protein</keyword>
<comment type="function">
    <text evidence="5 6">Binds directly to 23S ribosomal RNA and is necessary for the in vitro assembly process of the 50S ribosomal subunit. It is not involved in the protein synthesizing functions of that subunit.</text>
</comment>
<organism evidence="7 8">
    <name type="scientific">Candidatus Woykebacteria bacterium RBG_13_40_15</name>
    <dbReference type="NCBI Taxonomy" id="1802593"/>
    <lineage>
        <taxon>Bacteria</taxon>
        <taxon>Candidatus Woykeibacteriota</taxon>
    </lineage>
</organism>
<comment type="caution">
    <text evidence="7">The sequence shown here is derived from an EMBL/GenBank/DDBJ whole genome shotgun (WGS) entry which is preliminary data.</text>
</comment>
<keyword evidence="5 6" id="KW-0694">RNA-binding</keyword>
<protein>
    <recommendedName>
        <fullName evidence="4 5">Large ribosomal subunit protein bL20</fullName>
    </recommendedName>
</protein>
<reference evidence="7 8" key="1">
    <citation type="journal article" date="2016" name="Nat. Commun.">
        <title>Thousands of microbial genomes shed light on interconnected biogeochemical processes in an aquifer system.</title>
        <authorList>
            <person name="Anantharaman K."/>
            <person name="Brown C.T."/>
            <person name="Hug L.A."/>
            <person name="Sharon I."/>
            <person name="Castelle C.J."/>
            <person name="Probst A.J."/>
            <person name="Thomas B.C."/>
            <person name="Singh A."/>
            <person name="Wilkins M.J."/>
            <person name="Karaoz U."/>
            <person name="Brodie E.L."/>
            <person name="Williams K.H."/>
            <person name="Hubbard S.S."/>
            <person name="Banfield J.F."/>
        </authorList>
    </citation>
    <scope>NUCLEOTIDE SEQUENCE [LARGE SCALE GENOMIC DNA]</scope>
</reference>
<evidence type="ECO:0000256" key="6">
    <source>
        <dbReference type="RuleBase" id="RU000560"/>
    </source>
</evidence>
<dbReference type="EMBL" id="MHCP01000025">
    <property type="protein sequence ID" value="OGY23435.1"/>
    <property type="molecule type" value="Genomic_DNA"/>
</dbReference>
<dbReference type="Gene3D" id="1.10.1900.20">
    <property type="entry name" value="Ribosomal protein L20"/>
    <property type="match status" value="1"/>
</dbReference>